<organism evidence="2 3">
    <name type="scientific">Rotaria magnacalcarata</name>
    <dbReference type="NCBI Taxonomy" id="392030"/>
    <lineage>
        <taxon>Eukaryota</taxon>
        <taxon>Metazoa</taxon>
        <taxon>Spiralia</taxon>
        <taxon>Gnathifera</taxon>
        <taxon>Rotifera</taxon>
        <taxon>Eurotatoria</taxon>
        <taxon>Bdelloidea</taxon>
        <taxon>Philodinida</taxon>
        <taxon>Philodinidae</taxon>
        <taxon>Rotaria</taxon>
    </lineage>
</organism>
<reference evidence="2" key="1">
    <citation type="submission" date="2021-02" db="EMBL/GenBank/DDBJ databases">
        <authorList>
            <person name="Nowell W R."/>
        </authorList>
    </citation>
    <scope>NUCLEOTIDE SEQUENCE</scope>
</reference>
<dbReference type="GO" id="GO:0046332">
    <property type="term" value="F:SMAD binding"/>
    <property type="evidence" value="ECO:0007669"/>
    <property type="project" value="InterPro"/>
</dbReference>
<protein>
    <recommendedName>
        <fullName evidence="1">c-SKI SMAD4-binding domain-containing protein</fullName>
    </recommendedName>
</protein>
<dbReference type="SUPFAM" id="SSF63763">
    <property type="entry name" value="SAND domain-like"/>
    <property type="match status" value="1"/>
</dbReference>
<accession>A0A8S2RDX0</accession>
<evidence type="ECO:0000259" key="1">
    <source>
        <dbReference type="Pfam" id="PF08782"/>
    </source>
</evidence>
<dbReference type="Pfam" id="PF08782">
    <property type="entry name" value="c-SKI_SMAD_bind"/>
    <property type="match status" value="1"/>
</dbReference>
<feature type="non-terminal residue" evidence="2">
    <location>
        <position position="1"/>
    </location>
</feature>
<dbReference type="EMBL" id="CAJOBI010012068">
    <property type="protein sequence ID" value="CAF4162986.1"/>
    <property type="molecule type" value="Genomic_DNA"/>
</dbReference>
<comment type="caution">
    <text evidence="2">The sequence shown here is derived from an EMBL/GenBank/DDBJ whole genome shotgun (WGS) entry which is preliminary data.</text>
</comment>
<dbReference type="InterPro" id="IPR014890">
    <property type="entry name" value="c-SKI_SMAD4-bd_dom"/>
</dbReference>
<dbReference type="AlphaFoldDB" id="A0A8S2RDX0"/>
<gene>
    <name evidence="2" type="ORF">SMN809_LOCUS20268</name>
</gene>
<proteinExistence type="predicted"/>
<name>A0A8S2RDX0_9BILA</name>
<sequence length="510" mass="58156">MFEKRNPTNDDDKNHKRLKCFTDGTQSESRTCFPSNSHDICNGHSTDETVTFIPRSNSNLEILRKPISAINQQTNRQLQSEQTSINSLPLNKYQQQNMNTLQTASNSRQPIECTSDTYYMPLIVDVEENVHINAQNLKSTETNSSSSQRQIISHTMSPMSIHRSIPRSYSHVHRSSSSCHSPYDLYYRNSYSPLSSSYEKMKEFSSSHHGEQSKMISTSYPPSNIHPCPINSNSISFLLKQNANPMLPSEKQVCNMPCCYPPSPCNKTAMPKSTSPNEKTTYSHYITATVIQPQTVKPSNLAALMNRKQRQFQLRPYPLLKSAPSRLPIHPQSAFTNEMQNKTNAYHSIPPTVVQNLSTIISPPNTPNDFVPSTAHQNNFDIKQAIGQHGQCNMDEIPKVVIRHTKIYSNKNVDSMGQLFPTWFREPDYRCIHCFTCDQVFTPQQFMTHVDDEQMANIKPINMTSIQLLTSEKLSEFKVELWNDFCINLSNYASKLATAEQKRNTRKPSK</sequence>
<dbReference type="InterPro" id="IPR010919">
    <property type="entry name" value="SAND-like_dom_sf"/>
</dbReference>
<evidence type="ECO:0000313" key="3">
    <source>
        <dbReference type="Proteomes" id="UP000676336"/>
    </source>
</evidence>
<dbReference type="Proteomes" id="UP000676336">
    <property type="component" value="Unassembled WGS sequence"/>
</dbReference>
<feature type="domain" description="c-SKI SMAD4-binding" evidence="1">
    <location>
        <begin position="408"/>
        <end position="453"/>
    </location>
</feature>
<dbReference type="Gene3D" id="3.10.390.10">
    <property type="entry name" value="SAND domain-like"/>
    <property type="match status" value="1"/>
</dbReference>
<evidence type="ECO:0000313" key="2">
    <source>
        <dbReference type="EMBL" id="CAF4162986.1"/>
    </source>
</evidence>